<dbReference type="GO" id="GO:0005524">
    <property type="term" value="F:ATP binding"/>
    <property type="evidence" value="ECO:0007669"/>
    <property type="project" value="UniProtKB-KW"/>
</dbReference>
<comment type="caution">
    <text evidence="13">The sequence shown here is derived from an EMBL/GenBank/DDBJ whole genome shotgun (WGS) entry which is preliminary data.</text>
</comment>
<gene>
    <name evidence="13" type="ORF">ACFR9S_05120</name>
</gene>
<keyword evidence="9 13" id="KW-0067">ATP-binding</keyword>
<dbReference type="EC" id="2.7.13.3" evidence="3"/>
<dbReference type="AlphaFoldDB" id="A0ABD6B4P2"/>
<dbReference type="CDD" id="cd00082">
    <property type="entry name" value="HisKA"/>
    <property type="match status" value="1"/>
</dbReference>
<evidence type="ECO:0000313" key="13">
    <source>
        <dbReference type="EMBL" id="MFD1525687.1"/>
    </source>
</evidence>
<dbReference type="GO" id="GO:0004673">
    <property type="term" value="F:protein histidine kinase activity"/>
    <property type="evidence" value="ECO:0007669"/>
    <property type="project" value="UniProtKB-EC"/>
</dbReference>
<accession>A0ABD6B4P2</accession>
<dbReference type="Proteomes" id="UP001597111">
    <property type="component" value="Unassembled WGS sequence"/>
</dbReference>
<evidence type="ECO:0000256" key="9">
    <source>
        <dbReference type="ARBA" id="ARBA00022840"/>
    </source>
</evidence>
<keyword evidence="6" id="KW-0808">Transferase</keyword>
<evidence type="ECO:0000313" key="14">
    <source>
        <dbReference type="Proteomes" id="UP001597111"/>
    </source>
</evidence>
<dbReference type="InterPro" id="IPR003661">
    <property type="entry name" value="HisK_dim/P_dom"/>
</dbReference>
<dbReference type="SMART" id="SM00388">
    <property type="entry name" value="HisKA"/>
    <property type="match status" value="1"/>
</dbReference>
<organism evidence="13 14">
    <name type="scientific">Halolamina salina</name>
    <dbReference type="NCBI Taxonomy" id="1220023"/>
    <lineage>
        <taxon>Archaea</taxon>
        <taxon>Methanobacteriati</taxon>
        <taxon>Methanobacteriota</taxon>
        <taxon>Stenosarchaea group</taxon>
        <taxon>Halobacteria</taxon>
        <taxon>Halobacteriales</taxon>
        <taxon>Haloferacaceae</taxon>
    </lineage>
</organism>
<dbReference type="InterPro" id="IPR031623">
    <property type="entry name" value="HisKA_4TM"/>
</dbReference>
<evidence type="ECO:0000256" key="6">
    <source>
        <dbReference type="ARBA" id="ARBA00022679"/>
    </source>
</evidence>
<keyword evidence="4" id="KW-1003">Cell membrane</keyword>
<feature type="transmembrane region" description="Helical" evidence="11">
    <location>
        <begin position="109"/>
        <end position="131"/>
    </location>
</feature>
<keyword evidence="11" id="KW-0472">Membrane</keyword>
<protein>
    <recommendedName>
        <fullName evidence="3">histidine kinase</fullName>
        <ecNumber evidence="3">2.7.13.3</ecNumber>
    </recommendedName>
</protein>
<dbReference type="InterPro" id="IPR050980">
    <property type="entry name" value="2C_sensor_his_kinase"/>
</dbReference>
<keyword evidence="14" id="KW-1185">Reference proteome</keyword>
<feature type="transmembrane region" description="Helical" evidence="11">
    <location>
        <begin position="12"/>
        <end position="31"/>
    </location>
</feature>
<feature type="transmembrane region" description="Helical" evidence="11">
    <location>
        <begin position="76"/>
        <end position="97"/>
    </location>
</feature>
<comment type="subcellular location">
    <subcellularLocation>
        <location evidence="2">Cell membrane</location>
        <topology evidence="2">Multi-pass membrane protein</topology>
    </subcellularLocation>
</comment>
<dbReference type="InterPro" id="IPR005467">
    <property type="entry name" value="His_kinase_dom"/>
</dbReference>
<sequence length="359" mass="38024">MDSHRLGTRSPRLIMGFGAVLFLIAVVHHATEIVALGGLVGPVVAGLLDGTLALVVVYAGYWLSGTDLLPQDRWRVFLWCLTGAAIFVAIMGLSLLIRAFEGRVIGEAIFPLLIAAESGGIAGVIAGYYVGRARSEARRARTVSEALRFVNSLIRHDLRNDLNVIRGHAQLAESSDDAGDAEPGTDSSSVIAEKADEALARIDTTGVIAETLRGEADLAPIDLAAITSEIAKGVENTYSIAVTTDIPDEATVVANKGLRSVVDNVLENAVEHNDADDPRVHVDVDASGETVELRVADNGPGLSDEQKERVLSPREGRGGGLSLVRTLVEGYDGELRIEDNDPRGSVFVVSLPHANAEPS</sequence>
<dbReference type="EMBL" id="JBHUDH010000040">
    <property type="protein sequence ID" value="MFD1525687.1"/>
    <property type="molecule type" value="Genomic_DNA"/>
</dbReference>
<reference evidence="13 14" key="1">
    <citation type="journal article" date="2019" name="Int. J. Syst. Evol. Microbiol.">
        <title>The Global Catalogue of Microorganisms (GCM) 10K type strain sequencing project: providing services to taxonomists for standard genome sequencing and annotation.</title>
        <authorList>
            <consortium name="The Broad Institute Genomics Platform"/>
            <consortium name="The Broad Institute Genome Sequencing Center for Infectious Disease"/>
            <person name="Wu L."/>
            <person name="Ma J."/>
        </authorList>
    </citation>
    <scope>NUCLEOTIDE SEQUENCE [LARGE SCALE GENOMIC DNA]</scope>
    <source>
        <strain evidence="13 14">CGMCC 1.12285</strain>
    </source>
</reference>
<keyword evidence="8" id="KW-0418">Kinase</keyword>
<dbReference type="SUPFAM" id="SSF47384">
    <property type="entry name" value="Homodimeric domain of signal transducing histidine kinase"/>
    <property type="match status" value="1"/>
</dbReference>
<feature type="region of interest" description="Disordered" evidence="10">
    <location>
        <begin position="297"/>
        <end position="316"/>
    </location>
</feature>
<comment type="catalytic activity">
    <reaction evidence="1">
        <text>ATP + protein L-histidine = ADP + protein N-phospho-L-histidine.</text>
        <dbReference type="EC" id="2.7.13.3"/>
    </reaction>
</comment>
<dbReference type="Pfam" id="PF02518">
    <property type="entry name" value="HATPase_c"/>
    <property type="match status" value="1"/>
</dbReference>
<dbReference type="Pfam" id="PF16926">
    <property type="entry name" value="HisKA_4TM"/>
    <property type="match status" value="1"/>
</dbReference>
<dbReference type="InterPro" id="IPR004358">
    <property type="entry name" value="Sig_transdc_His_kin-like_C"/>
</dbReference>
<evidence type="ECO:0000259" key="12">
    <source>
        <dbReference type="PROSITE" id="PS50109"/>
    </source>
</evidence>
<feature type="domain" description="Histidine kinase" evidence="12">
    <location>
        <begin position="153"/>
        <end position="355"/>
    </location>
</feature>
<evidence type="ECO:0000256" key="3">
    <source>
        <dbReference type="ARBA" id="ARBA00012438"/>
    </source>
</evidence>
<evidence type="ECO:0000256" key="4">
    <source>
        <dbReference type="ARBA" id="ARBA00022475"/>
    </source>
</evidence>
<dbReference type="Gene3D" id="3.30.565.10">
    <property type="entry name" value="Histidine kinase-like ATPase, C-terminal domain"/>
    <property type="match status" value="1"/>
</dbReference>
<dbReference type="SUPFAM" id="SSF55874">
    <property type="entry name" value="ATPase domain of HSP90 chaperone/DNA topoisomerase II/histidine kinase"/>
    <property type="match status" value="1"/>
</dbReference>
<dbReference type="GO" id="GO:0005886">
    <property type="term" value="C:plasma membrane"/>
    <property type="evidence" value="ECO:0007669"/>
    <property type="project" value="UniProtKB-SubCell"/>
</dbReference>
<evidence type="ECO:0000256" key="2">
    <source>
        <dbReference type="ARBA" id="ARBA00004651"/>
    </source>
</evidence>
<keyword evidence="5" id="KW-0597">Phosphoprotein</keyword>
<evidence type="ECO:0000256" key="11">
    <source>
        <dbReference type="SAM" id="Phobius"/>
    </source>
</evidence>
<dbReference type="InterPro" id="IPR036097">
    <property type="entry name" value="HisK_dim/P_sf"/>
</dbReference>
<dbReference type="RefSeq" id="WP_379731615.1">
    <property type="nucleotide sequence ID" value="NZ_JBHSWZ010000114.1"/>
</dbReference>
<evidence type="ECO:0000256" key="7">
    <source>
        <dbReference type="ARBA" id="ARBA00022741"/>
    </source>
</evidence>
<evidence type="ECO:0000256" key="8">
    <source>
        <dbReference type="ARBA" id="ARBA00022777"/>
    </source>
</evidence>
<dbReference type="SMART" id="SM00387">
    <property type="entry name" value="HATPase_c"/>
    <property type="match status" value="1"/>
</dbReference>
<proteinExistence type="predicted"/>
<evidence type="ECO:0000256" key="10">
    <source>
        <dbReference type="SAM" id="MobiDB-lite"/>
    </source>
</evidence>
<dbReference type="InterPro" id="IPR036890">
    <property type="entry name" value="HATPase_C_sf"/>
</dbReference>
<keyword evidence="7" id="KW-0547">Nucleotide-binding</keyword>
<dbReference type="PANTHER" id="PTHR44936:SF10">
    <property type="entry name" value="SENSOR PROTEIN RSTB"/>
    <property type="match status" value="1"/>
</dbReference>
<evidence type="ECO:0000256" key="1">
    <source>
        <dbReference type="ARBA" id="ARBA00000085"/>
    </source>
</evidence>
<dbReference type="InterPro" id="IPR003594">
    <property type="entry name" value="HATPase_dom"/>
</dbReference>
<keyword evidence="11" id="KW-1133">Transmembrane helix</keyword>
<feature type="transmembrane region" description="Helical" evidence="11">
    <location>
        <begin position="43"/>
        <end position="64"/>
    </location>
</feature>
<feature type="compositionally biased region" description="Basic and acidic residues" evidence="10">
    <location>
        <begin position="304"/>
        <end position="316"/>
    </location>
</feature>
<dbReference type="PROSITE" id="PS50109">
    <property type="entry name" value="HIS_KIN"/>
    <property type="match status" value="1"/>
</dbReference>
<dbReference type="PRINTS" id="PR00344">
    <property type="entry name" value="BCTRLSENSOR"/>
</dbReference>
<dbReference type="PANTHER" id="PTHR44936">
    <property type="entry name" value="SENSOR PROTEIN CREC"/>
    <property type="match status" value="1"/>
</dbReference>
<name>A0ABD6B4P2_9EURY</name>
<evidence type="ECO:0000256" key="5">
    <source>
        <dbReference type="ARBA" id="ARBA00022553"/>
    </source>
</evidence>
<keyword evidence="11" id="KW-0812">Transmembrane</keyword>